<dbReference type="Proteomes" id="UP000216871">
    <property type="component" value="Unassembled WGS sequence"/>
</dbReference>
<name>A0A261FEP2_9BIFI</name>
<proteinExistence type="predicted"/>
<reference evidence="2 3" key="1">
    <citation type="journal article" date="2017" name="BMC Genomics">
        <title>Comparative genomic and phylogenomic analyses of the Bifidobacteriaceae family.</title>
        <authorList>
            <person name="Lugli G.A."/>
            <person name="Milani C."/>
            <person name="Turroni F."/>
            <person name="Duranti S."/>
            <person name="Mancabelli L."/>
            <person name="Mangifesta M."/>
            <person name="Ferrario C."/>
            <person name="Modesto M."/>
            <person name="Mattarelli P."/>
            <person name="Jiri K."/>
            <person name="van Sinderen D."/>
            <person name="Ventura M."/>
        </authorList>
    </citation>
    <scope>NUCLEOTIDE SEQUENCE [LARGE SCALE GENOMIC DNA]</scope>
    <source>
        <strain evidence="2 3">DSM 100196</strain>
    </source>
</reference>
<sequence>MSDQKTTDSVKDDGTLIVDEDGEKVTSAEEKELNDLRADRSFFGYPKGIASLAAGNFFNSICWGAFFAVLIYYL</sequence>
<dbReference type="EMBL" id="MWWW01000027">
    <property type="protein sequence ID" value="OZG57602.1"/>
    <property type="molecule type" value="Genomic_DNA"/>
</dbReference>
<keyword evidence="1" id="KW-0472">Membrane</keyword>
<evidence type="ECO:0000256" key="1">
    <source>
        <dbReference type="SAM" id="Phobius"/>
    </source>
</evidence>
<keyword evidence="1" id="KW-0812">Transmembrane</keyword>
<comment type="caution">
    <text evidence="2">The sequence shown here is derived from an EMBL/GenBank/DDBJ whole genome shotgun (WGS) entry which is preliminary data.</text>
</comment>
<gene>
    <name evidence="2" type="ORF">BMYO_1921</name>
</gene>
<dbReference type="RefSeq" id="WP_094668321.1">
    <property type="nucleotide sequence ID" value="NZ_MWWW01000027.1"/>
</dbReference>
<accession>A0A261FEP2</accession>
<dbReference type="AlphaFoldDB" id="A0A261FEP2"/>
<keyword evidence="3" id="KW-1185">Reference proteome</keyword>
<evidence type="ECO:0000313" key="3">
    <source>
        <dbReference type="Proteomes" id="UP000216871"/>
    </source>
</evidence>
<evidence type="ECO:0000313" key="2">
    <source>
        <dbReference type="EMBL" id="OZG57602.1"/>
    </source>
</evidence>
<keyword evidence="1" id="KW-1133">Transmembrane helix</keyword>
<protein>
    <submittedName>
        <fullName evidence="2">Amino acid/peptide transporter</fullName>
    </submittedName>
</protein>
<feature type="transmembrane region" description="Helical" evidence="1">
    <location>
        <begin position="49"/>
        <end position="73"/>
    </location>
</feature>
<organism evidence="2 3">
    <name type="scientific">Bifidobacterium myosotis</name>
    <dbReference type="NCBI Taxonomy" id="1630166"/>
    <lineage>
        <taxon>Bacteria</taxon>
        <taxon>Bacillati</taxon>
        <taxon>Actinomycetota</taxon>
        <taxon>Actinomycetes</taxon>
        <taxon>Bifidobacteriales</taxon>
        <taxon>Bifidobacteriaceae</taxon>
        <taxon>Bifidobacterium</taxon>
    </lineage>
</organism>
<dbReference type="OrthoDB" id="9772725at2"/>